<dbReference type="PANTHER" id="PTHR40265:SF1">
    <property type="entry name" value="GLYOXALASE-LIKE DOMAIN-CONTAINING PROTEIN"/>
    <property type="match status" value="1"/>
</dbReference>
<sequence length="281" mass="30394">MTFSHRRIDHLVLAVHDLDRAAAVYEGLGFQVGARNRHPWGTENRLIQFRSSFLELITIGDGARIPPHAPGRFSFGAFVRDRLERREGLAMVVLDSTDAPADAAAFARTGIGRFEPFHFERKGRRPDGRETVVAFSLAFALDPRLPDTAFFVCQQHHPENFWNPAFQQHPNGALDVGSVTLEVPDPSEHADFLAGFTGSVGRPGGERGLVFPLRGGGRLIVASGAGASGGTSYRVATADPADVAERLRRRNMPLRTDGDAVTVGPAEAFGVAIQFGTAGTR</sequence>
<gene>
    <name evidence="2" type="ORF">D3867_28690</name>
</gene>
<dbReference type="SUPFAM" id="SSF54593">
    <property type="entry name" value="Glyoxalase/Bleomycin resistance protein/Dihydroxybiphenyl dioxygenase"/>
    <property type="match status" value="1"/>
</dbReference>
<organism evidence="2 3">
    <name type="scientific">Azospirillum brasilense</name>
    <dbReference type="NCBI Taxonomy" id="192"/>
    <lineage>
        <taxon>Bacteria</taxon>
        <taxon>Pseudomonadati</taxon>
        <taxon>Pseudomonadota</taxon>
        <taxon>Alphaproteobacteria</taxon>
        <taxon>Rhodospirillales</taxon>
        <taxon>Azospirillaceae</taxon>
        <taxon>Azospirillum</taxon>
    </lineage>
</organism>
<accession>A0A4D8Q707</accession>
<geneLocation type="plasmid" evidence="2">
    <name>p2</name>
</geneLocation>
<protein>
    <submittedName>
        <fullName evidence="2">VOC family protein</fullName>
    </submittedName>
</protein>
<dbReference type="InterPro" id="IPR025870">
    <property type="entry name" value="Glyoxalase-like_dom"/>
</dbReference>
<proteinExistence type="predicted"/>
<keyword evidence="2" id="KW-0614">Plasmid</keyword>
<evidence type="ECO:0000313" key="2">
    <source>
        <dbReference type="EMBL" id="QCO05854.1"/>
    </source>
</evidence>
<dbReference type="Gene3D" id="3.10.180.10">
    <property type="entry name" value="2,3-Dihydroxybiphenyl 1,2-Dioxygenase, domain 1"/>
    <property type="match status" value="1"/>
</dbReference>
<dbReference type="Pfam" id="PF13468">
    <property type="entry name" value="Glyoxalase_3"/>
    <property type="match status" value="1"/>
</dbReference>
<evidence type="ECO:0000313" key="3">
    <source>
        <dbReference type="Proteomes" id="UP000298596"/>
    </source>
</evidence>
<reference evidence="2 3" key="1">
    <citation type="submission" date="2018-09" db="EMBL/GenBank/DDBJ databases">
        <title>Whole genome based analysis of evolution and adaptive divergence in Indian and Brazilian strains of Azospirillum brasilense.</title>
        <authorList>
            <person name="Singh C."/>
            <person name="Tripathi A.K."/>
        </authorList>
    </citation>
    <scope>NUCLEOTIDE SEQUENCE [LARGE SCALE GENOMIC DNA]</scope>
    <source>
        <strain evidence="2 3">MTCC4036</strain>
        <plasmid evidence="2 3">p2</plasmid>
    </source>
</reference>
<dbReference type="EMBL" id="CP032332">
    <property type="protein sequence ID" value="QCO05854.1"/>
    <property type="molecule type" value="Genomic_DNA"/>
</dbReference>
<dbReference type="CDD" id="cd06587">
    <property type="entry name" value="VOC"/>
    <property type="match status" value="1"/>
</dbReference>
<name>A0A4D8Q707_AZOBR</name>
<evidence type="ECO:0000259" key="1">
    <source>
        <dbReference type="Pfam" id="PF13468"/>
    </source>
</evidence>
<dbReference type="AlphaFoldDB" id="A0A4D8Q707"/>
<feature type="domain" description="Glyoxalase-like" evidence="1">
    <location>
        <begin position="8"/>
        <end position="194"/>
    </location>
</feature>
<dbReference type="Proteomes" id="UP000298596">
    <property type="component" value="Plasmid p2"/>
</dbReference>
<dbReference type="InterPro" id="IPR029068">
    <property type="entry name" value="Glyas_Bleomycin-R_OHBP_Dase"/>
</dbReference>
<dbReference type="PANTHER" id="PTHR40265">
    <property type="entry name" value="BLL2707 PROTEIN"/>
    <property type="match status" value="1"/>
</dbReference>